<dbReference type="AlphaFoldDB" id="A0AAD5WJC4"/>
<dbReference type="Proteomes" id="UP001196413">
    <property type="component" value="Unassembled WGS sequence"/>
</dbReference>
<evidence type="ECO:0000313" key="2">
    <source>
        <dbReference type="Proteomes" id="UP001196413"/>
    </source>
</evidence>
<keyword evidence="2" id="KW-1185">Reference proteome</keyword>
<dbReference type="EMBL" id="JAHQIW010007009">
    <property type="protein sequence ID" value="KAJ1371618.1"/>
    <property type="molecule type" value="Genomic_DNA"/>
</dbReference>
<accession>A0AAD5WJC4</accession>
<name>A0AAD5WJC4_PARTN</name>
<organism evidence="1 2">
    <name type="scientific">Parelaphostrongylus tenuis</name>
    <name type="common">Meningeal worm</name>
    <dbReference type="NCBI Taxonomy" id="148309"/>
    <lineage>
        <taxon>Eukaryota</taxon>
        <taxon>Metazoa</taxon>
        <taxon>Ecdysozoa</taxon>
        <taxon>Nematoda</taxon>
        <taxon>Chromadorea</taxon>
        <taxon>Rhabditida</taxon>
        <taxon>Rhabditina</taxon>
        <taxon>Rhabditomorpha</taxon>
        <taxon>Strongyloidea</taxon>
        <taxon>Metastrongylidae</taxon>
        <taxon>Parelaphostrongylus</taxon>
    </lineage>
</organism>
<proteinExistence type="predicted"/>
<evidence type="ECO:0000313" key="1">
    <source>
        <dbReference type="EMBL" id="KAJ1371618.1"/>
    </source>
</evidence>
<protein>
    <submittedName>
        <fullName evidence="1">Uncharacterized protein</fullName>
    </submittedName>
</protein>
<comment type="caution">
    <text evidence="1">The sequence shown here is derived from an EMBL/GenBank/DDBJ whole genome shotgun (WGS) entry which is preliminary data.</text>
</comment>
<sequence length="117" mass="13409">MMLNAGVVTTPRHAGRDADCVLTNLIDTLPDEGSLQHRQPLLKHISPHLTNTELFLDRLRNAHANDSYVMEFNRRDRSMTLLFEHFTSFLNNNTANQLTNASKSKYIVMNNPQRHGH</sequence>
<gene>
    <name evidence="1" type="ORF">KIN20_033604</name>
</gene>
<reference evidence="1" key="1">
    <citation type="submission" date="2021-06" db="EMBL/GenBank/DDBJ databases">
        <title>Parelaphostrongylus tenuis whole genome reference sequence.</title>
        <authorList>
            <person name="Garwood T.J."/>
            <person name="Larsen P.A."/>
            <person name="Fountain-Jones N.M."/>
            <person name="Garbe J.R."/>
            <person name="Macchietto M.G."/>
            <person name="Kania S.A."/>
            <person name="Gerhold R.W."/>
            <person name="Richards J.E."/>
            <person name="Wolf T.M."/>
        </authorList>
    </citation>
    <scope>NUCLEOTIDE SEQUENCE</scope>
    <source>
        <strain evidence="1">MNPRO001-30</strain>
        <tissue evidence="1">Meninges</tissue>
    </source>
</reference>